<dbReference type="InterPro" id="IPR050203">
    <property type="entry name" value="Trp-tRNA_synthetase"/>
</dbReference>
<evidence type="ECO:0000256" key="9">
    <source>
        <dbReference type="HAMAP-Rule" id="MF_00140"/>
    </source>
</evidence>
<evidence type="ECO:0000256" key="6">
    <source>
        <dbReference type="ARBA" id="ARBA00022917"/>
    </source>
</evidence>
<evidence type="ECO:0000256" key="1">
    <source>
        <dbReference type="ARBA" id="ARBA00005594"/>
    </source>
</evidence>
<feature type="short sequence motif" description="'KMSKS' region" evidence="9">
    <location>
        <begin position="202"/>
        <end position="206"/>
    </location>
</feature>
<evidence type="ECO:0000256" key="4">
    <source>
        <dbReference type="ARBA" id="ARBA00022741"/>
    </source>
</evidence>
<dbReference type="Pfam" id="PF00579">
    <property type="entry name" value="tRNA-synt_1b"/>
    <property type="match status" value="1"/>
</dbReference>
<dbReference type="InterPro" id="IPR024109">
    <property type="entry name" value="Trp-tRNA-ligase_bac-type"/>
</dbReference>
<reference evidence="11" key="1">
    <citation type="submission" date="2021-09" db="EMBL/GenBank/DDBJ databases">
        <title>Genome analysis of Fictibacillus sp. KIGAM418 isolated from marine sediment.</title>
        <authorList>
            <person name="Seo M.-J."/>
            <person name="Cho E.-S."/>
            <person name="Hwang C.Y."/>
        </authorList>
    </citation>
    <scope>NUCLEOTIDE SEQUENCE</scope>
    <source>
        <strain evidence="11">KIGAM418</strain>
    </source>
</reference>
<dbReference type="InterPro" id="IPR014729">
    <property type="entry name" value="Rossmann-like_a/b/a_fold"/>
</dbReference>
<evidence type="ECO:0000256" key="5">
    <source>
        <dbReference type="ARBA" id="ARBA00022840"/>
    </source>
</evidence>
<comment type="catalytic activity">
    <reaction evidence="8 9">
        <text>tRNA(Trp) + L-tryptophan + ATP = L-tryptophyl-tRNA(Trp) + AMP + diphosphate + H(+)</text>
        <dbReference type="Rhea" id="RHEA:24080"/>
        <dbReference type="Rhea" id="RHEA-COMP:9671"/>
        <dbReference type="Rhea" id="RHEA-COMP:9705"/>
        <dbReference type="ChEBI" id="CHEBI:15378"/>
        <dbReference type="ChEBI" id="CHEBI:30616"/>
        <dbReference type="ChEBI" id="CHEBI:33019"/>
        <dbReference type="ChEBI" id="CHEBI:57912"/>
        <dbReference type="ChEBI" id="CHEBI:78442"/>
        <dbReference type="ChEBI" id="CHEBI:78535"/>
        <dbReference type="ChEBI" id="CHEBI:456215"/>
        <dbReference type="EC" id="6.1.1.2"/>
    </reaction>
</comment>
<dbReference type="SUPFAM" id="SSF52374">
    <property type="entry name" value="Nucleotidylyl transferase"/>
    <property type="match status" value="1"/>
</dbReference>
<dbReference type="GO" id="GO:0006436">
    <property type="term" value="P:tryptophanyl-tRNA aminoacylation"/>
    <property type="evidence" value="ECO:0007669"/>
    <property type="project" value="UniProtKB-UniRule"/>
</dbReference>
<feature type="binding site" evidence="9">
    <location>
        <begin position="11"/>
        <end position="13"/>
    </location>
    <ligand>
        <name>ATP</name>
        <dbReference type="ChEBI" id="CHEBI:30616"/>
    </ligand>
</feature>
<keyword evidence="3 9" id="KW-0436">Ligase</keyword>
<comment type="caution">
    <text evidence="11">The sequence shown here is derived from an EMBL/GenBank/DDBJ whole genome shotgun (WGS) entry which is preliminary data.</text>
</comment>
<name>A0A9X1XE37_9BACL</name>
<keyword evidence="6 9" id="KW-0648">Protein biosynthesis</keyword>
<dbReference type="EMBL" id="JAIWJX010000002">
    <property type="protein sequence ID" value="MCK6258421.1"/>
    <property type="molecule type" value="Genomic_DNA"/>
</dbReference>
<dbReference type="FunFam" id="1.10.240.10:FF:000005">
    <property type="entry name" value="Tryptophan--tRNA ligase"/>
    <property type="match status" value="1"/>
</dbReference>
<keyword evidence="5 9" id="KW-0067">ATP-binding</keyword>
<keyword evidence="7 9" id="KW-0030">Aminoacyl-tRNA synthetase</keyword>
<feature type="binding site" evidence="9">
    <location>
        <begin position="202"/>
        <end position="206"/>
    </location>
    <ligand>
        <name>ATP</name>
        <dbReference type="ChEBI" id="CHEBI:30616"/>
    </ligand>
</feature>
<dbReference type="NCBIfam" id="NF009207">
    <property type="entry name" value="PRK12556.1"/>
    <property type="match status" value="1"/>
</dbReference>
<dbReference type="PANTHER" id="PTHR43766">
    <property type="entry name" value="TRYPTOPHAN--TRNA LIGASE, MITOCHONDRIAL"/>
    <property type="match status" value="1"/>
</dbReference>
<dbReference type="InterPro" id="IPR002306">
    <property type="entry name" value="Trp-tRNA-ligase"/>
</dbReference>
<dbReference type="CDD" id="cd00806">
    <property type="entry name" value="TrpRS_core"/>
    <property type="match status" value="1"/>
</dbReference>
<comment type="subcellular location">
    <subcellularLocation>
        <location evidence="9">Cytoplasm</location>
    </subcellularLocation>
</comment>
<dbReference type="Gene3D" id="3.40.50.620">
    <property type="entry name" value="HUPs"/>
    <property type="match status" value="1"/>
</dbReference>
<feature type="binding site" evidence="9">
    <location>
        <position position="144"/>
    </location>
    <ligand>
        <name>L-tryptophan</name>
        <dbReference type="ChEBI" id="CHEBI:57912"/>
    </ligand>
</feature>
<evidence type="ECO:0000313" key="12">
    <source>
        <dbReference type="Proteomes" id="UP001139011"/>
    </source>
</evidence>
<dbReference type="Gene3D" id="1.10.240.10">
    <property type="entry name" value="Tyrosyl-Transfer RNA Synthetase"/>
    <property type="match status" value="1"/>
</dbReference>
<dbReference type="NCBIfam" id="TIGR00233">
    <property type="entry name" value="trpS"/>
    <property type="match status" value="1"/>
</dbReference>
<evidence type="ECO:0000256" key="10">
    <source>
        <dbReference type="RuleBase" id="RU363036"/>
    </source>
</evidence>
<evidence type="ECO:0000256" key="3">
    <source>
        <dbReference type="ARBA" id="ARBA00022598"/>
    </source>
</evidence>
<evidence type="ECO:0000256" key="7">
    <source>
        <dbReference type="ARBA" id="ARBA00023146"/>
    </source>
</evidence>
<dbReference type="PANTHER" id="PTHR43766:SF1">
    <property type="entry name" value="TRYPTOPHAN--TRNA LIGASE, MITOCHONDRIAL"/>
    <property type="match status" value="1"/>
</dbReference>
<gene>
    <name evidence="9" type="primary">trpS</name>
    <name evidence="11" type="ORF">LCY76_17745</name>
</gene>
<feature type="binding site" evidence="9">
    <location>
        <position position="195"/>
    </location>
    <ligand>
        <name>ATP</name>
        <dbReference type="ChEBI" id="CHEBI:30616"/>
    </ligand>
</feature>
<feature type="binding site" evidence="9">
    <location>
        <begin position="156"/>
        <end position="158"/>
    </location>
    <ligand>
        <name>ATP</name>
        <dbReference type="ChEBI" id="CHEBI:30616"/>
    </ligand>
</feature>
<evidence type="ECO:0000256" key="2">
    <source>
        <dbReference type="ARBA" id="ARBA00022490"/>
    </source>
</evidence>
<keyword evidence="4 9" id="KW-0547">Nucleotide-binding</keyword>
<keyword evidence="12" id="KW-1185">Reference proteome</keyword>
<evidence type="ECO:0000313" key="11">
    <source>
        <dbReference type="EMBL" id="MCK6258421.1"/>
    </source>
</evidence>
<dbReference type="GO" id="GO:0005829">
    <property type="term" value="C:cytosol"/>
    <property type="evidence" value="ECO:0007669"/>
    <property type="project" value="TreeGrafter"/>
</dbReference>
<dbReference type="GO" id="GO:0004830">
    <property type="term" value="F:tryptophan-tRNA ligase activity"/>
    <property type="evidence" value="ECO:0007669"/>
    <property type="project" value="UniProtKB-UniRule"/>
</dbReference>
<dbReference type="EC" id="6.1.1.2" evidence="9"/>
<feature type="short sequence motif" description="'HIGH' region" evidence="9">
    <location>
        <begin position="12"/>
        <end position="20"/>
    </location>
</feature>
<comment type="similarity">
    <text evidence="1 9 10">Belongs to the class-I aminoacyl-tRNA synthetase family.</text>
</comment>
<dbReference type="AlphaFoldDB" id="A0A9X1XE37"/>
<dbReference type="HAMAP" id="MF_00140_B">
    <property type="entry name" value="Trp_tRNA_synth_B"/>
    <property type="match status" value="1"/>
</dbReference>
<dbReference type="InterPro" id="IPR002305">
    <property type="entry name" value="aa-tRNA-synth_Ic"/>
</dbReference>
<keyword evidence="2 9" id="KW-0963">Cytoplasm</keyword>
<comment type="subunit">
    <text evidence="9">Homodimer.</text>
</comment>
<dbReference type="GO" id="GO:0005524">
    <property type="term" value="F:ATP binding"/>
    <property type="evidence" value="ECO:0007669"/>
    <property type="project" value="UniProtKB-UniRule"/>
</dbReference>
<sequence length="331" mass="37825">MEKKIVLTGIKSTGRPHIGNYIGAIKPALQLAENDAYSPYYFIADYHSLTTVQHANQFKDYVYGIAATWLALGLDPEKSTFYRQADVPEVLELAWILSCLTPKGLMNRAHAYKGLIEENRQNGLEQDSGINMGVFTYPILMAADILLFQSDIVPVGKDQIQHVEIARDIAGHFNHIYGETFKMPEYKVDEATSVVPGLDGRKMSKSYNNTIPLFNEEKELEKLIKRIETDSSLPEDPKDPALSSLFLIYKEFASEAQVKRMRERYENGVGWGEVKKELFHVMNAYLETPRQRYIELMNNPKKMDEILLHGAEKARRRARTFLEEVKEKIGC</sequence>
<evidence type="ECO:0000256" key="8">
    <source>
        <dbReference type="ARBA" id="ARBA00049929"/>
    </source>
</evidence>
<protein>
    <recommendedName>
        <fullName evidence="9">Tryptophan--tRNA ligase</fullName>
        <ecNumber evidence="9">6.1.1.2</ecNumber>
    </recommendedName>
    <alternativeName>
        <fullName evidence="9">Tryptophanyl-tRNA synthetase</fullName>
        <shortName evidence="9">TrpRS</shortName>
    </alternativeName>
</protein>
<feature type="binding site" evidence="9">
    <location>
        <begin position="19"/>
        <end position="20"/>
    </location>
    <ligand>
        <name>ATP</name>
        <dbReference type="ChEBI" id="CHEBI:30616"/>
    </ligand>
</feature>
<dbReference type="FunFam" id="3.40.50.620:FF:000144">
    <property type="entry name" value="Tryptophan--tRNA ligase"/>
    <property type="match status" value="1"/>
</dbReference>
<dbReference type="PRINTS" id="PR01039">
    <property type="entry name" value="TRNASYNTHTRP"/>
</dbReference>
<proteinExistence type="inferred from homology"/>
<dbReference type="RefSeq" id="WP_248253713.1">
    <property type="nucleotide sequence ID" value="NZ_JAIWJX010000002.1"/>
</dbReference>
<dbReference type="Proteomes" id="UP001139011">
    <property type="component" value="Unassembled WGS sequence"/>
</dbReference>
<comment type="function">
    <text evidence="9">Catalyzes the attachment of tryptophan to tRNA(Trp).</text>
</comment>
<organism evidence="11 12">
    <name type="scientific">Fictibacillus marinisediminis</name>
    <dbReference type="NCBI Taxonomy" id="2878389"/>
    <lineage>
        <taxon>Bacteria</taxon>
        <taxon>Bacillati</taxon>
        <taxon>Bacillota</taxon>
        <taxon>Bacilli</taxon>
        <taxon>Bacillales</taxon>
        <taxon>Fictibacillaceae</taxon>
        <taxon>Fictibacillus</taxon>
    </lineage>
</organism>
<accession>A0A9X1XE37</accession>